<gene>
    <name evidence="13" type="ORF">SPHA_4562</name>
</gene>
<comment type="caution">
    <text evidence="10">Lacks conserved residue(s) required for the propagation of feature annotation.</text>
</comment>
<dbReference type="AlphaFoldDB" id="A0A812AQ28"/>
<evidence type="ECO:0000256" key="7">
    <source>
        <dbReference type="ARBA" id="ARBA00023157"/>
    </source>
</evidence>
<evidence type="ECO:0000256" key="9">
    <source>
        <dbReference type="ARBA" id="ARBA00023180"/>
    </source>
</evidence>
<accession>A0A812AQ28</accession>
<dbReference type="FunFam" id="4.10.400.10:FF:000002">
    <property type="entry name" value="Low-density lipoprotein receptor-related protein 1"/>
    <property type="match status" value="1"/>
</dbReference>
<dbReference type="InterPro" id="IPR051221">
    <property type="entry name" value="LDLR-related"/>
</dbReference>
<name>A0A812AQ28_ACAPH</name>
<dbReference type="GO" id="GO:0043235">
    <property type="term" value="C:receptor complex"/>
    <property type="evidence" value="ECO:0007669"/>
    <property type="project" value="TreeGrafter"/>
</dbReference>
<feature type="disulfide bond" evidence="10">
    <location>
        <begin position="78"/>
        <end position="90"/>
    </location>
</feature>
<evidence type="ECO:0000256" key="2">
    <source>
        <dbReference type="ARBA" id="ARBA00022692"/>
    </source>
</evidence>
<dbReference type="OrthoDB" id="10013209at2759"/>
<evidence type="ECO:0000256" key="5">
    <source>
        <dbReference type="ARBA" id="ARBA00022989"/>
    </source>
</evidence>
<keyword evidence="7 10" id="KW-1015">Disulfide bond</keyword>
<evidence type="ECO:0000256" key="12">
    <source>
        <dbReference type="SAM" id="SignalP"/>
    </source>
</evidence>
<proteinExistence type="predicted"/>
<dbReference type="SMART" id="SM00192">
    <property type="entry name" value="LDLa"/>
    <property type="match status" value="5"/>
</dbReference>
<keyword evidence="4" id="KW-0677">Repeat</keyword>
<keyword evidence="6 11" id="KW-0472">Membrane</keyword>
<dbReference type="PRINTS" id="PR00261">
    <property type="entry name" value="LDLRECEPTOR"/>
</dbReference>
<keyword evidence="3 12" id="KW-0732">Signal</keyword>
<dbReference type="Pfam" id="PF00057">
    <property type="entry name" value="Ldl_recept_a"/>
    <property type="match status" value="4"/>
</dbReference>
<evidence type="ECO:0000256" key="4">
    <source>
        <dbReference type="ARBA" id="ARBA00022737"/>
    </source>
</evidence>
<feature type="transmembrane region" description="Helical" evidence="11">
    <location>
        <begin position="202"/>
        <end position="219"/>
    </location>
</feature>
<dbReference type="Gene3D" id="4.10.400.10">
    <property type="entry name" value="Low-density Lipoprotein Receptor"/>
    <property type="match status" value="4"/>
</dbReference>
<feature type="signal peptide" evidence="12">
    <location>
        <begin position="1"/>
        <end position="17"/>
    </location>
</feature>
<evidence type="ECO:0000256" key="8">
    <source>
        <dbReference type="ARBA" id="ARBA00023170"/>
    </source>
</evidence>
<evidence type="ECO:0000313" key="13">
    <source>
        <dbReference type="EMBL" id="CAE1155796.1"/>
    </source>
</evidence>
<dbReference type="PROSITE" id="PS50068">
    <property type="entry name" value="LDLRA_2"/>
    <property type="match status" value="4"/>
</dbReference>
<organism evidence="13 14">
    <name type="scientific">Acanthosepion pharaonis</name>
    <name type="common">Pharaoh cuttlefish</name>
    <name type="synonym">Sepia pharaonis</name>
    <dbReference type="NCBI Taxonomy" id="158019"/>
    <lineage>
        <taxon>Eukaryota</taxon>
        <taxon>Metazoa</taxon>
        <taxon>Spiralia</taxon>
        <taxon>Lophotrochozoa</taxon>
        <taxon>Mollusca</taxon>
        <taxon>Cephalopoda</taxon>
        <taxon>Coleoidea</taxon>
        <taxon>Decapodiformes</taxon>
        <taxon>Sepiida</taxon>
        <taxon>Sepiina</taxon>
        <taxon>Sepiidae</taxon>
        <taxon>Acanthosepion</taxon>
    </lineage>
</organism>
<evidence type="ECO:0000256" key="3">
    <source>
        <dbReference type="ARBA" id="ARBA00022729"/>
    </source>
</evidence>
<dbReference type="PANTHER" id="PTHR22722">
    <property type="entry name" value="LOW-DENSITY LIPOPROTEIN RECEPTOR-RELATED PROTEIN 2-RELATED"/>
    <property type="match status" value="1"/>
</dbReference>
<dbReference type="GO" id="GO:0042562">
    <property type="term" value="F:hormone binding"/>
    <property type="evidence" value="ECO:0007669"/>
    <property type="project" value="TreeGrafter"/>
</dbReference>
<keyword evidence="14" id="KW-1185">Reference proteome</keyword>
<keyword evidence="2 11" id="KW-0812">Transmembrane</keyword>
<feature type="disulfide bond" evidence="10">
    <location>
        <begin position="55"/>
        <end position="70"/>
    </location>
</feature>
<comment type="caution">
    <text evidence="13">The sequence shown here is derived from an EMBL/GenBank/DDBJ whole genome shotgun (WGS) entry which is preliminary data.</text>
</comment>
<dbReference type="CDD" id="cd00112">
    <property type="entry name" value="LDLa"/>
    <property type="match status" value="4"/>
</dbReference>
<dbReference type="GO" id="GO:0016324">
    <property type="term" value="C:apical plasma membrane"/>
    <property type="evidence" value="ECO:0007669"/>
    <property type="project" value="TreeGrafter"/>
</dbReference>
<keyword evidence="5 11" id="KW-1133">Transmembrane helix</keyword>
<dbReference type="PROSITE" id="PS01209">
    <property type="entry name" value="LDLRA_1"/>
    <property type="match status" value="1"/>
</dbReference>
<dbReference type="GO" id="GO:0006898">
    <property type="term" value="P:receptor-mediated endocytosis"/>
    <property type="evidence" value="ECO:0007669"/>
    <property type="project" value="TreeGrafter"/>
</dbReference>
<evidence type="ECO:0000256" key="11">
    <source>
        <dbReference type="SAM" id="Phobius"/>
    </source>
</evidence>
<comment type="subcellular location">
    <subcellularLocation>
        <location evidence="1">Membrane</location>
        <topology evidence="1">Single-pass membrane protein</topology>
    </subcellularLocation>
</comment>
<dbReference type="SUPFAM" id="SSF57424">
    <property type="entry name" value="LDL receptor-like module"/>
    <property type="match status" value="4"/>
</dbReference>
<reference evidence="13" key="1">
    <citation type="submission" date="2021-01" db="EMBL/GenBank/DDBJ databases">
        <authorList>
            <person name="Li R."/>
            <person name="Bekaert M."/>
        </authorList>
    </citation>
    <scope>NUCLEOTIDE SEQUENCE</scope>
    <source>
        <strain evidence="13">Farmed</strain>
    </source>
</reference>
<feature type="chain" id="PRO_5033065914" evidence="12">
    <location>
        <begin position="18"/>
        <end position="220"/>
    </location>
</feature>
<feature type="disulfide bond" evidence="10">
    <location>
        <begin position="125"/>
        <end position="143"/>
    </location>
</feature>
<feature type="disulfide bond" evidence="10">
    <location>
        <begin position="85"/>
        <end position="103"/>
    </location>
</feature>
<dbReference type="PANTHER" id="PTHR22722:SF14">
    <property type="entry name" value="MEGALIN, ISOFORM A"/>
    <property type="match status" value="1"/>
</dbReference>
<dbReference type="InterPro" id="IPR002172">
    <property type="entry name" value="LDrepeatLR_classA_rpt"/>
</dbReference>
<feature type="disulfide bond" evidence="10">
    <location>
        <begin position="118"/>
        <end position="130"/>
    </location>
</feature>
<evidence type="ECO:0000256" key="10">
    <source>
        <dbReference type="PROSITE-ProRule" id="PRU00124"/>
    </source>
</evidence>
<dbReference type="Gene3D" id="4.10.1220.10">
    <property type="entry name" value="EGF-type module"/>
    <property type="match status" value="1"/>
</dbReference>
<dbReference type="Proteomes" id="UP000597762">
    <property type="component" value="Unassembled WGS sequence"/>
</dbReference>
<dbReference type="FunFam" id="4.10.400.10:FF:000065">
    <property type="entry name" value="Transmembrane protease serine 7"/>
    <property type="match status" value="1"/>
</dbReference>
<dbReference type="InterPro" id="IPR036055">
    <property type="entry name" value="LDL_receptor-like_sf"/>
</dbReference>
<evidence type="ECO:0000256" key="1">
    <source>
        <dbReference type="ARBA" id="ARBA00004167"/>
    </source>
</evidence>
<evidence type="ECO:0000313" key="14">
    <source>
        <dbReference type="Proteomes" id="UP000597762"/>
    </source>
</evidence>
<dbReference type="InterPro" id="IPR023415">
    <property type="entry name" value="LDLR_class-A_CS"/>
</dbReference>
<evidence type="ECO:0000256" key="6">
    <source>
        <dbReference type="ARBA" id="ARBA00023136"/>
    </source>
</evidence>
<dbReference type="EMBL" id="CAHIKZ030000146">
    <property type="protein sequence ID" value="CAE1155796.1"/>
    <property type="molecule type" value="Genomic_DNA"/>
</dbReference>
<keyword evidence="8" id="KW-0675">Receptor</keyword>
<protein>
    <submittedName>
        <fullName evidence="13">LRP2</fullName>
    </submittedName>
</protein>
<sequence length="220" mass="24527">MLSLLYLPFLFQIVCDGDNDCYDNSDERDCQPVNCTESQWRCQSQIQCIKKEHRCDRFPDCNDKSDEVGCPSSSTNTCRSREFKCLEGDCIFAAWQCDGKQDCEDGSDEGSTCPPPVCPNDFFRCNNGRCIYKSSRCDGYNDCGDNSDEDKSLNCSPPPFSCPANQWECPGGRRICIPDAKVCNGNPDCPDGQDESPLCSKFYVLAIILLNIFLGIGILC</sequence>
<keyword evidence="9" id="KW-0325">Glycoprotein</keyword>